<sequence length="65" mass="7502">MHPVVRQISSATSLLLRQLARSLLNFPLNPPIQLQLFKFSETRFHRSFKVVQIDQISNAIHPLAH</sequence>
<gene>
    <name evidence="1" type="ORF">WMSIL1_LOCUS6402</name>
</gene>
<keyword evidence="2" id="KW-1185">Reference proteome</keyword>
<organism evidence="1 2">
    <name type="scientific">Hymenolepis diminuta</name>
    <name type="common">Rat tapeworm</name>
    <dbReference type="NCBI Taxonomy" id="6216"/>
    <lineage>
        <taxon>Eukaryota</taxon>
        <taxon>Metazoa</taxon>
        <taxon>Spiralia</taxon>
        <taxon>Lophotrochozoa</taxon>
        <taxon>Platyhelminthes</taxon>
        <taxon>Cestoda</taxon>
        <taxon>Eucestoda</taxon>
        <taxon>Cyclophyllidea</taxon>
        <taxon>Hymenolepididae</taxon>
        <taxon>Hymenolepis</taxon>
    </lineage>
</organism>
<evidence type="ECO:0000313" key="2">
    <source>
        <dbReference type="Proteomes" id="UP000321570"/>
    </source>
</evidence>
<accession>A0A564YKU0</accession>
<name>A0A564YKU0_HYMDI</name>
<dbReference type="Proteomes" id="UP000321570">
    <property type="component" value="Unassembled WGS sequence"/>
</dbReference>
<dbReference type="EMBL" id="CABIJS010000222">
    <property type="protein sequence ID" value="VUZ47174.1"/>
    <property type="molecule type" value="Genomic_DNA"/>
</dbReference>
<evidence type="ECO:0000313" key="1">
    <source>
        <dbReference type="EMBL" id="VUZ47174.1"/>
    </source>
</evidence>
<proteinExistence type="predicted"/>
<protein>
    <submittedName>
        <fullName evidence="1">Uncharacterized protein</fullName>
    </submittedName>
</protein>
<reference evidence="1 2" key="1">
    <citation type="submission" date="2019-07" db="EMBL/GenBank/DDBJ databases">
        <authorList>
            <person name="Jastrzebski P J."/>
            <person name="Paukszto L."/>
            <person name="Jastrzebski P J."/>
        </authorList>
    </citation>
    <scope>NUCLEOTIDE SEQUENCE [LARGE SCALE GENOMIC DNA]</scope>
    <source>
        <strain evidence="1 2">WMS-il1</strain>
    </source>
</reference>
<dbReference type="AlphaFoldDB" id="A0A564YKU0"/>